<organism evidence="2 3">
    <name type="scientific">Liparis tanakae</name>
    <name type="common">Tanaka's snailfish</name>
    <dbReference type="NCBI Taxonomy" id="230148"/>
    <lineage>
        <taxon>Eukaryota</taxon>
        <taxon>Metazoa</taxon>
        <taxon>Chordata</taxon>
        <taxon>Craniata</taxon>
        <taxon>Vertebrata</taxon>
        <taxon>Euteleostomi</taxon>
        <taxon>Actinopterygii</taxon>
        <taxon>Neopterygii</taxon>
        <taxon>Teleostei</taxon>
        <taxon>Neoteleostei</taxon>
        <taxon>Acanthomorphata</taxon>
        <taxon>Eupercaria</taxon>
        <taxon>Perciformes</taxon>
        <taxon>Cottioidei</taxon>
        <taxon>Cottales</taxon>
        <taxon>Liparidae</taxon>
        <taxon>Liparis</taxon>
    </lineage>
</organism>
<dbReference type="EMBL" id="SRLO01001187">
    <property type="protein sequence ID" value="TNN40464.1"/>
    <property type="molecule type" value="Genomic_DNA"/>
</dbReference>
<keyword evidence="3" id="KW-1185">Reference proteome</keyword>
<evidence type="ECO:0000313" key="3">
    <source>
        <dbReference type="Proteomes" id="UP000314294"/>
    </source>
</evidence>
<evidence type="ECO:0000256" key="1">
    <source>
        <dbReference type="SAM" id="MobiDB-lite"/>
    </source>
</evidence>
<feature type="region of interest" description="Disordered" evidence="1">
    <location>
        <begin position="37"/>
        <end position="76"/>
    </location>
</feature>
<reference evidence="2 3" key="1">
    <citation type="submission" date="2019-03" db="EMBL/GenBank/DDBJ databases">
        <title>First draft genome of Liparis tanakae, snailfish: a comprehensive survey of snailfish specific genes.</title>
        <authorList>
            <person name="Kim W."/>
            <person name="Song I."/>
            <person name="Jeong J.-H."/>
            <person name="Kim D."/>
            <person name="Kim S."/>
            <person name="Ryu S."/>
            <person name="Song J.Y."/>
            <person name="Lee S.K."/>
        </authorList>
    </citation>
    <scope>NUCLEOTIDE SEQUENCE [LARGE SCALE GENOMIC DNA]</scope>
    <source>
        <tissue evidence="2">Muscle</tissue>
    </source>
</reference>
<feature type="compositionally biased region" description="Polar residues" evidence="1">
    <location>
        <begin position="66"/>
        <end position="76"/>
    </location>
</feature>
<name>A0A4Z2FI72_9TELE</name>
<accession>A0A4Z2FI72</accession>
<evidence type="ECO:0000313" key="2">
    <source>
        <dbReference type="EMBL" id="TNN40464.1"/>
    </source>
</evidence>
<sequence>MEPCSGCSMTSMGMNWEQKGITLSWAPTALRHRGNLNTGVPSFSAATAGRGERSDAGQKADGSGSALPSLSGTVNTPTTLWPCFLRLLYTSWPNRLWPMIASFSFFW</sequence>
<dbReference type="AlphaFoldDB" id="A0A4Z2FI72"/>
<dbReference type="Proteomes" id="UP000314294">
    <property type="component" value="Unassembled WGS sequence"/>
</dbReference>
<gene>
    <name evidence="2" type="ORF">EYF80_049364</name>
</gene>
<comment type="caution">
    <text evidence="2">The sequence shown here is derived from an EMBL/GenBank/DDBJ whole genome shotgun (WGS) entry which is preliminary data.</text>
</comment>
<proteinExistence type="predicted"/>
<protein>
    <submittedName>
        <fullName evidence="2">Uncharacterized protein</fullName>
    </submittedName>
</protein>